<dbReference type="Proteomes" id="UP000291404">
    <property type="component" value="Unassembled WGS sequence"/>
</dbReference>
<accession>A0A4Q9LCZ5</accession>
<name>A0A4Q9LCZ5_9MICR</name>
<evidence type="ECO:0000313" key="1">
    <source>
        <dbReference type="EMBL" id="TBU05748.1"/>
    </source>
</evidence>
<sequence length="564" mass="67458">MINFLFALISSSDTDIPSYNEMRIPQVLYTSNRGNHYEYLTNEIMNKDTSCVPYRCNPQRSIRFGSNYCNATNEETLISTYESTSCASVPNVNHQDLNMTNITTLALPIFEILELSAKTKTLISHFIQEKKNDQETSYIIRELIYTIFLLENFYSDSNRNLSINTSAISTSNFKHGLFYFQIYSEQYRFVESTTIIFDFHHLISNLIDEVRYLNSFHLNEEMISNMSKYIESIENKEAEYIAMFPRNYDGFRNVWLTEIENILTDDDASILMQLFPEFNGLKAYILKNQNTVPNRNNYHVSSLLLLKYLFANKYILNIKNEFLAYKKNLDYNKYWLFKYLCDKKIIFEILHLFIRKTVSNLNAINISLIIYSTERIILFKNRKRMIYDVLNNINFIRSVIFLVDDNIIKDFHKIYYLILNNVLFYNNNCIRERTDYKMFEIEKLFNNENLLKILEYHLEIFYSNHSIFKKKYELSKSKYRNAFRMYKNLDNFDLIKQKIIKKNILFQFDLKDGNYIFGVFKMILMVKSINDRLCSFISGDFQIYSLRNEMNRLKSYKLFVNKLL</sequence>
<dbReference type="AlphaFoldDB" id="A0A4Q9LCZ5"/>
<reference evidence="1 2" key="1">
    <citation type="submission" date="2017-12" db="EMBL/GenBank/DDBJ databases">
        <authorList>
            <person name="Pombert J.-F."/>
            <person name="Haag K.L."/>
            <person name="Ebert D."/>
        </authorList>
    </citation>
    <scope>NUCLEOTIDE SEQUENCE [LARGE SCALE GENOMIC DNA]</scope>
    <source>
        <strain evidence="1">BE-OM-2</strain>
    </source>
</reference>
<gene>
    <name evidence="1" type="ORF">CWI36_0585p0010</name>
</gene>
<keyword evidence="2" id="KW-1185">Reference proteome</keyword>
<dbReference type="VEuPathDB" id="MicrosporidiaDB:CWI36_0585p0010"/>
<organism evidence="1 2">
    <name type="scientific">Hamiltosporidium magnivora</name>
    <dbReference type="NCBI Taxonomy" id="148818"/>
    <lineage>
        <taxon>Eukaryota</taxon>
        <taxon>Fungi</taxon>
        <taxon>Fungi incertae sedis</taxon>
        <taxon>Microsporidia</taxon>
        <taxon>Dubosqiidae</taxon>
        <taxon>Hamiltosporidium</taxon>
    </lineage>
</organism>
<evidence type="ECO:0000313" key="2">
    <source>
        <dbReference type="Proteomes" id="UP000291404"/>
    </source>
</evidence>
<dbReference type="EMBL" id="PITI01000585">
    <property type="protein sequence ID" value="TBU05748.1"/>
    <property type="molecule type" value="Genomic_DNA"/>
</dbReference>
<protein>
    <submittedName>
        <fullName evidence="1">Uncharacterized protein</fullName>
    </submittedName>
</protein>
<comment type="caution">
    <text evidence="1">The sequence shown here is derived from an EMBL/GenBank/DDBJ whole genome shotgun (WGS) entry which is preliminary data.</text>
</comment>
<dbReference type="VEuPathDB" id="MicrosporidiaDB:CWI39_1454p0010"/>
<proteinExistence type="predicted"/>